<name>A0ACC3MKK2_9PEZI</name>
<protein>
    <submittedName>
        <fullName evidence="1">Uncharacterized protein</fullName>
    </submittedName>
</protein>
<accession>A0ACC3MKK2</accession>
<proteinExistence type="predicted"/>
<reference evidence="1" key="1">
    <citation type="submission" date="2023-07" db="EMBL/GenBank/DDBJ databases">
        <title>Black Yeasts Isolated from many extreme environments.</title>
        <authorList>
            <person name="Coleine C."/>
            <person name="Stajich J.E."/>
            <person name="Selbmann L."/>
        </authorList>
    </citation>
    <scope>NUCLEOTIDE SEQUENCE</scope>
    <source>
        <strain evidence="1">CCFEE 5714</strain>
    </source>
</reference>
<keyword evidence="2" id="KW-1185">Reference proteome</keyword>
<organism evidence="1 2">
    <name type="scientific">Vermiconidia calcicola</name>
    <dbReference type="NCBI Taxonomy" id="1690605"/>
    <lineage>
        <taxon>Eukaryota</taxon>
        <taxon>Fungi</taxon>
        <taxon>Dikarya</taxon>
        <taxon>Ascomycota</taxon>
        <taxon>Pezizomycotina</taxon>
        <taxon>Dothideomycetes</taxon>
        <taxon>Dothideomycetidae</taxon>
        <taxon>Mycosphaerellales</taxon>
        <taxon>Extremaceae</taxon>
        <taxon>Vermiconidia</taxon>
    </lineage>
</organism>
<evidence type="ECO:0000313" key="1">
    <source>
        <dbReference type="EMBL" id="KAK3696866.1"/>
    </source>
</evidence>
<dbReference type="EMBL" id="JAUTXU010000235">
    <property type="protein sequence ID" value="KAK3696866.1"/>
    <property type="molecule type" value="Genomic_DNA"/>
</dbReference>
<evidence type="ECO:0000313" key="2">
    <source>
        <dbReference type="Proteomes" id="UP001281147"/>
    </source>
</evidence>
<comment type="caution">
    <text evidence="1">The sequence shown here is derived from an EMBL/GenBank/DDBJ whole genome shotgun (WGS) entry which is preliminary data.</text>
</comment>
<dbReference type="Proteomes" id="UP001281147">
    <property type="component" value="Unassembled WGS sequence"/>
</dbReference>
<sequence>MSAANLDAIKKKYKFKDISIATWRDPSLSVHPARGGPKAPTILPEVAGKPFVPTYKVKYNTVPEPTDDEESGKYDEDESSRTEAVESQEQPTEDPEPQSQLSDPVLELPLQGDASPTGSDSLGWEGKDDDQPFAVDTEAKNDLTVPGTTDQAPVADAEDEITALSRSDSTANVVSVEPSDDNPQGESTTEEPTTDNAQPELTPEAADVPLEEPLLTNSMESEGEHVVVLDEEHGDERRVSFAPGTPEPKPTSRKKKSTKGTKGKKKKVAVPIDELPPNVLAMVDSAFLNDAQVPVPEVPTKGDMPTEDVTEVRTSVGEGTEEKPQEDQILTEPLNEDSGAGPEGQTDPNEGDATISETPADVPADEIGEEQPPLVVEPLAEGEQTEVVDVVDVPTMDPPAPLDADTEGTPADTTVADPDPDPIEMPAPEKSSKKKASKSKKKSSKTTSKGSPPAGLGVDFPPVPAIPSLDDILKDLDTPPTVEGVQAPEELAPTLEADVIVDGQQDGAVAIPDVEEEASAPSPTDLEDAKIEAEQLAASEAQDAESHDAEAVGADEDVMSDAPDQAVEADLVSEPFDGTTDDLVVVVEESHDVEDDSAVVVVVVEEQPQDVDPEVSAESSVSPVDSGVETELTPKEDAASGDSEASASEHAEVTPGEIVDEAATDAVLDDAALVDEPDQRSKELPEDLGEPTETGSAVAEGSPDESLPAQDLTPELDPAAGETEDLEGSTSEATTESLPETAVEQQAELIEQDEPVADVAATVPAVSEVEVAAEIPDDAPPEDLPSTEEPANASPEGDPLVAAVDADPPTSPINDGAEAGVKEVEVVAETPEDAPPDPTADEPAGAAPEIESVADPAASPAEEGVEDETKEPEPTPVAPPSPTLSKSSSHGSHKHKADHWERKHADNPLKEVLEDSHVLQRPHGSKGKRGLEEVRIKERHRKPRSTTEEDEERRRRRRERKAEEAAQALEEGKRREREDRERRIRHEERKAARAEEKAKAIRAEAEAAYKRDEEARHRRHREHDRDRVKPRCESNRNTKSSPPSGPIPLLAKGLGIGKGESVHGEPLIRTHSGGYRPAKERRSSSVGSAHRERRDSKDAAQDVPKEAAAEPSSSGAKSHHRHRPRRSETDRASRSRRDSEHKVRRPVLEERPRSFFGALLKGL</sequence>
<gene>
    <name evidence="1" type="ORF">LTR37_017772</name>
</gene>